<feature type="binding site" evidence="7">
    <location>
        <position position="15"/>
    </location>
    <ligand>
        <name>[4Fe-4S] cluster</name>
        <dbReference type="ChEBI" id="CHEBI:49883"/>
        <label>1</label>
    </ligand>
</feature>
<feature type="binding site" evidence="7">
    <location>
        <position position="18"/>
    </location>
    <ligand>
        <name>[4Fe-4S] cluster</name>
        <dbReference type="ChEBI" id="CHEBI:49883"/>
        <label>1</label>
    </ligand>
</feature>
<feature type="binding site" evidence="7">
    <location>
        <position position="179"/>
    </location>
    <ligand>
        <name>[4Fe-4S] cluster</name>
        <dbReference type="ChEBI" id="CHEBI:49883"/>
        <label>1</label>
    </ligand>
</feature>
<dbReference type="SUPFAM" id="SSF54862">
    <property type="entry name" value="4Fe-4S ferredoxins"/>
    <property type="match status" value="1"/>
</dbReference>
<proteinExistence type="predicted"/>
<accession>A0A6J4NIT5</accession>
<dbReference type="PANTHER" id="PTHR43545">
    <property type="entry name" value="FORMATE DEHYDROGENASE, NITRATE-INDUCIBLE, IRON-SULFUR SUBUNIT"/>
    <property type="match status" value="1"/>
</dbReference>
<comment type="cofactor">
    <cofactor evidence="7">
        <name>[4Fe-4S] cluster</name>
        <dbReference type="ChEBI" id="CHEBI:49883"/>
    </cofactor>
    <text evidence="7">Binds 4 [4Fe-4S] clusters per subunit.</text>
</comment>
<evidence type="ECO:0000256" key="7">
    <source>
        <dbReference type="PIRSR" id="PIRSR036298-50"/>
    </source>
</evidence>
<feature type="domain" description="4Fe-4S ferredoxin-type" evidence="9">
    <location>
        <begin position="92"/>
        <end position="123"/>
    </location>
</feature>
<comment type="subcellular location">
    <subcellularLocation>
        <location evidence="1">Cell envelope</location>
    </subcellularLocation>
</comment>
<feature type="binding site" evidence="7">
    <location>
        <position position="12"/>
    </location>
    <ligand>
        <name>[4Fe-4S] cluster</name>
        <dbReference type="ChEBI" id="CHEBI:49883"/>
        <label>1</label>
    </ligand>
</feature>
<evidence type="ECO:0000256" key="5">
    <source>
        <dbReference type="ARBA" id="ARBA00023004"/>
    </source>
</evidence>
<dbReference type="GO" id="GO:0046872">
    <property type="term" value="F:metal ion binding"/>
    <property type="evidence" value="ECO:0007669"/>
    <property type="project" value="UniProtKB-KW"/>
</dbReference>
<dbReference type="GO" id="GO:0045333">
    <property type="term" value="P:cellular respiration"/>
    <property type="evidence" value="ECO:0007669"/>
    <property type="project" value="InterPro"/>
</dbReference>
<dbReference type="InterPro" id="IPR017900">
    <property type="entry name" value="4Fe4S_Fe_S_CS"/>
</dbReference>
<dbReference type="PIRSF" id="PIRSF036298">
    <property type="entry name" value="FDH_4Fe4S"/>
    <property type="match status" value="1"/>
</dbReference>
<feature type="binding site" evidence="7">
    <location>
        <position position="113"/>
    </location>
    <ligand>
        <name>[4Fe-4S] cluster</name>
        <dbReference type="ChEBI" id="CHEBI:49883"/>
        <label>4</label>
    </ligand>
</feature>
<dbReference type="GO" id="GO:0030313">
    <property type="term" value="C:cell envelope"/>
    <property type="evidence" value="ECO:0007669"/>
    <property type="project" value="UniProtKB-SubCell"/>
</dbReference>
<protein>
    <submittedName>
        <fullName evidence="10">Formate dehydrogenase O beta subunit</fullName>
        <ecNumber evidence="10">1.2.1.2</ecNumber>
    </submittedName>
</protein>
<dbReference type="Gene3D" id="3.30.70.20">
    <property type="match status" value="2"/>
</dbReference>
<dbReference type="EMBL" id="CADCUV010000015">
    <property type="protein sequence ID" value="CAA9386127.1"/>
    <property type="molecule type" value="Genomic_DNA"/>
</dbReference>
<dbReference type="PROSITE" id="PS00198">
    <property type="entry name" value="4FE4S_FER_1"/>
    <property type="match status" value="1"/>
</dbReference>
<evidence type="ECO:0000256" key="6">
    <source>
        <dbReference type="ARBA" id="ARBA00023014"/>
    </source>
</evidence>
<feature type="binding site" evidence="7">
    <location>
        <position position="133"/>
    </location>
    <ligand>
        <name>[4Fe-4S] cluster</name>
        <dbReference type="ChEBI" id="CHEBI:49883"/>
        <label>4</label>
    </ligand>
</feature>
<keyword evidence="6 7" id="KW-0411">Iron-sulfur</keyword>
<keyword evidence="4" id="KW-0677">Repeat</keyword>
<feature type="domain" description="4Fe-4S ferredoxin-type" evidence="9">
    <location>
        <begin position="3"/>
        <end position="33"/>
    </location>
</feature>
<evidence type="ECO:0000256" key="1">
    <source>
        <dbReference type="ARBA" id="ARBA00004196"/>
    </source>
</evidence>
<sequence>MATGFLTDTTVCIGCKACEVACKQWNQLPADGYEFTGDSYDNTKQLSGTTWRHVAFIENPKKRRLTGDIDLVALAEDVTEQLPNGAELDALGRWAFMSDVCKHCVAAPCQQACPTGSIIRNEFDNVYIQPDICNGCGYCVPACPYGVITQAPHDGRAFKCTLCYDRQVDGLEPACAKACPTNSIQFGDVEDLKIMAEERVRELQDKGYTQAYVWGTPEVGGTGGIGGNHSKFILMDEPETYNLPKHPYLPQEKVKGGVIAGAVAAGVLGAVVALAFRD</sequence>
<dbReference type="PROSITE" id="PS51379">
    <property type="entry name" value="4FE4S_FER_2"/>
    <property type="match status" value="3"/>
</dbReference>
<feature type="transmembrane region" description="Helical" evidence="8">
    <location>
        <begin position="256"/>
        <end position="276"/>
    </location>
</feature>
<evidence type="ECO:0000256" key="3">
    <source>
        <dbReference type="ARBA" id="ARBA00022723"/>
    </source>
</evidence>
<feature type="binding site" evidence="7">
    <location>
        <position position="22"/>
    </location>
    <ligand>
        <name>[4Fe-4S] cluster</name>
        <dbReference type="ChEBI" id="CHEBI:49883"/>
        <label>2</label>
    </ligand>
</feature>
<keyword evidence="3 7" id="KW-0479">Metal-binding</keyword>
<feature type="binding site" evidence="7">
    <location>
        <position position="143"/>
    </location>
    <ligand>
        <name>[4Fe-4S] cluster</name>
        <dbReference type="ChEBI" id="CHEBI:49883"/>
        <label>3</label>
    </ligand>
</feature>
<dbReference type="AlphaFoldDB" id="A0A6J4NIT5"/>
<organism evidence="10">
    <name type="scientific">uncultured Rubrobacteraceae bacterium</name>
    <dbReference type="NCBI Taxonomy" id="349277"/>
    <lineage>
        <taxon>Bacteria</taxon>
        <taxon>Bacillati</taxon>
        <taxon>Actinomycetota</taxon>
        <taxon>Rubrobacteria</taxon>
        <taxon>Rubrobacterales</taxon>
        <taxon>Rubrobacteraceae</taxon>
        <taxon>environmental samples</taxon>
    </lineage>
</organism>
<dbReference type="InterPro" id="IPR014603">
    <property type="entry name" value="Formate_DH_Fe-S_su"/>
</dbReference>
<keyword evidence="2 7" id="KW-0004">4Fe-4S</keyword>
<dbReference type="CDD" id="cd10560">
    <property type="entry name" value="FDH-O_like"/>
    <property type="match status" value="1"/>
</dbReference>
<evidence type="ECO:0000256" key="8">
    <source>
        <dbReference type="SAM" id="Phobius"/>
    </source>
</evidence>
<feature type="binding site" evidence="7">
    <location>
        <position position="109"/>
    </location>
    <ligand>
        <name>[4Fe-4S] cluster</name>
        <dbReference type="ChEBI" id="CHEBI:49883"/>
        <label>3</label>
    </ligand>
</feature>
<dbReference type="GO" id="GO:0051539">
    <property type="term" value="F:4 iron, 4 sulfur cluster binding"/>
    <property type="evidence" value="ECO:0007669"/>
    <property type="project" value="UniProtKB-KW"/>
</dbReference>
<feature type="binding site" evidence="7">
    <location>
        <position position="139"/>
    </location>
    <ligand>
        <name>[4Fe-4S] cluster</name>
        <dbReference type="ChEBI" id="CHEBI:49883"/>
        <label>4</label>
    </ligand>
</feature>
<reference evidence="10" key="1">
    <citation type="submission" date="2020-02" db="EMBL/GenBank/DDBJ databases">
        <authorList>
            <person name="Meier V. D."/>
        </authorList>
    </citation>
    <scope>NUCLEOTIDE SEQUENCE</scope>
    <source>
        <strain evidence="10">AVDCRST_MAG22</strain>
    </source>
</reference>
<evidence type="ECO:0000256" key="2">
    <source>
        <dbReference type="ARBA" id="ARBA00022485"/>
    </source>
</evidence>
<name>A0A6J4NIT5_9ACTN</name>
<dbReference type="PANTHER" id="PTHR43545:SF6">
    <property type="entry name" value="FORMATE DEHYDROGENASE, NITRATE-INDUCIBLE, IRON-SULFUR SUBUNIT"/>
    <property type="match status" value="1"/>
</dbReference>
<feature type="binding site" evidence="7">
    <location>
        <position position="175"/>
    </location>
    <ligand>
        <name>[4Fe-4S] cluster</name>
        <dbReference type="ChEBI" id="CHEBI:49883"/>
        <label>2</label>
    </ligand>
</feature>
<feature type="binding site" evidence="7">
    <location>
        <position position="136"/>
    </location>
    <ligand>
        <name>[4Fe-4S] cluster</name>
        <dbReference type="ChEBI" id="CHEBI:49883"/>
        <label>4</label>
    </ligand>
</feature>
<dbReference type="Pfam" id="PF13247">
    <property type="entry name" value="Fer4_11"/>
    <property type="match status" value="1"/>
</dbReference>
<dbReference type="EC" id="1.2.1.2" evidence="10"/>
<feature type="domain" description="4Fe-4S ferredoxin-type" evidence="9">
    <location>
        <begin position="124"/>
        <end position="153"/>
    </location>
</feature>
<dbReference type="InterPro" id="IPR051555">
    <property type="entry name" value="FDH_Electron_Transfer_Unit"/>
</dbReference>
<feature type="binding site" evidence="7">
    <location>
        <position position="101"/>
    </location>
    <ligand>
        <name>[4Fe-4S] cluster</name>
        <dbReference type="ChEBI" id="CHEBI:49883"/>
        <label>3</label>
    </ligand>
</feature>
<dbReference type="GO" id="GO:0016491">
    <property type="term" value="F:oxidoreductase activity"/>
    <property type="evidence" value="ECO:0007669"/>
    <property type="project" value="UniProtKB-KW"/>
</dbReference>
<evidence type="ECO:0000256" key="4">
    <source>
        <dbReference type="ARBA" id="ARBA00022737"/>
    </source>
</evidence>
<keyword evidence="5 7" id="KW-0408">Iron</keyword>
<keyword evidence="8" id="KW-0812">Transmembrane</keyword>
<dbReference type="InterPro" id="IPR017896">
    <property type="entry name" value="4Fe4S_Fe-S-bd"/>
</dbReference>
<feature type="binding site" evidence="7">
    <location>
        <position position="160"/>
    </location>
    <ligand>
        <name>[4Fe-4S] cluster</name>
        <dbReference type="ChEBI" id="CHEBI:49883"/>
        <label>2</label>
    </ligand>
</feature>
<feature type="binding site" evidence="7">
    <location>
        <position position="104"/>
    </location>
    <ligand>
        <name>[4Fe-4S] cluster</name>
        <dbReference type="ChEBI" id="CHEBI:49883"/>
        <label>3</label>
    </ligand>
</feature>
<evidence type="ECO:0000313" key="10">
    <source>
        <dbReference type="EMBL" id="CAA9386127.1"/>
    </source>
</evidence>
<evidence type="ECO:0000259" key="9">
    <source>
        <dbReference type="PROSITE" id="PS51379"/>
    </source>
</evidence>
<keyword evidence="8" id="KW-1133">Transmembrane helix</keyword>
<keyword evidence="10" id="KW-0560">Oxidoreductase</keyword>
<gene>
    <name evidence="10" type="ORF">AVDCRST_MAG22-279</name>
</gene>
<dbReference type="Pfam" id="PF12800">
    <property type="entry name" value="Fer4_4"/>
    <property type="match status" value="1"/>
</dbReference>
<dbReference type="GO" id="GO:0015944">
    <property type="term" value="P:formate oxidation"/>
    <property type="evidence" value="ECO:0007669"/>
    <property type="project" value="InterPro"/>
</dbReference>
<keyword evidence="8" id="KW-0472">Membrane</keyword>
<feature type="binding site" evidence="7">
    <location>
        <position position="163"/>
    </location>
    <ligand>
        <name>[4Fe-4S] cluster</name>
        <dbReference type="ChEBI" id="CHEBI:49883"/>
        <label>2</label>
    </ligand>
</feature>